<dbReference type="VEuPathDB" id="VectorBase:AEPI003350"/>
<protein>
    <submittedName>
        <fullName evidence="2">Uncharacterized protein</fullName>
    </submittedName>
</protein>
<evidence type="ECO:0000313" key="3">
    <source>
        <dbReference type="Proteomes" id="UP000075885"/>
    </source>
</evidence>
<reference evidence="2" key="2">
    <citation type="submission" date="2020-05" db="UniProtKB">
        <authorList>
            <consortium name="EnsemblMetazoa"/>
        </authorList>
    </citation>
    <scope>IDENTIFICATION</scope>
    <source>
        <strain evidence="2">Epiroticus2</strain>
    </source>
</reference>
<dbReference type="AlphaFoldDB" id="A0A182P8U6"/>
<evidence type="ECO:0000256" key="1">
    <source>
        <dbReference type="SAM" id="MobiDB-lite"/>
    </source>
</evidence>
<sequence length="212" mass="23287">MRKIYYRFPEWRLWNVRSVSADNQYEAEREGLSEIIASPRYLEFLKNYREEAAATAASDATLAASSPRYIEVRKGRIVLESSQQQQQPPPLPIRNGAHHPDGEKTDLHQHQQQQQHHGRDSVLRINREKVPAGCPMVPATRPSDGGIENEPSTPLPPLPPSPPSSPTTSQGCSPNASSPAHECGKLVRNTSGSVSDSCKNTVSASVPGQHRA</sequence>
<feature type="region of interest" description="Disordered" evidence="1">
    <location>
        <begin position="81"/>
        <end position="212"/>
    </location>
</feature>
<accession>A0A182P8U6</accession>
<feature type="compositionally biased region" description="Basic and acidic residues" evidence="1">
    <location>
        <begin position="98"/>
        <end position="109"/>
    </location>
</feature>
<reference evidence="3" key="1">
    <citation type="submission" date="2013-03" db="EMBL/GenBank/DDBJ databases">
        <title>The Genome Sequence of Anopheles epiroticus epiroticus2.</title>
        <authorList>
            <consortium name="The Broad Institute Genomics Platform"/>
            <person name="Neafsey D.E."/>
            <person name="Howell P."/>
            <person name="Walker B."/>
            <person name="Young S.K."/>
            <person name="Zeng Q."/>
            <person name="Gargeya S."/>
            <person name="Fitzgerald M."/>
            <person name="Haas B."/>
            <person name="Abouelleil A."/>
            <person name="Allen A.W."/>
            <person name="Alvarado L."/>
            <person name="Arachchi H.M."/>
            <person name="Berlin A.M."/>
            <person name="Chapman S.B."/>
            <person name="Gainer-Dewar J."/>
            <person name="Goldberg J."/>
            <person name="Griggs A."/>
            <person name="Gujja S."/>
            <person name="Hansen M."/>
            <person name="Howarth C."/>
            <person name="Imamovic A."/>
            <person name="Ireland A."/>
            <person name="Larimer J."/>
            <person name="McCowan C."/>
            <person name="Murphy C."/>
            <person name="Pearson M."/>
            <person name="Poon T.W."/>
            <person name="Priest M."/>
            <person name="Roberts A."/>
            <person name="Saif S."/>
            <person name="Shea T."/>
            <person name="Sisk P."/>
            <person name="Sykes S."/>
            <person name="Wortman J."/>
            <person name="Nusbaum C."/>
            <person name="Birren B."/>
        </authorList>
    </citation>
    <scope>NUCLEOTIDE SEQUENCE [LARGE SCALE GENOMIC DNA]</scope>
    <source>
        <strain evidence="3">Epiroticus2</strain>
    </source>
</reference>
<keyword evidence="3" id="KW-1185">Reference proteome</keyword>
<dbReference type="EnsemblMetazoa" id="AEPI003350-RA">
    <property type="protein sequence ID" value="AEPI003350-PA"/>
    <property type="gene ID" value="AEPI003350"/>
</dbReference>
<evidence type="ECO:0000313" key="2">
    <source>
        <dbReference type="EnsemblMetazoa" id="AEPI003350-PA"/>
    </source>
</evidence>
<feature type="compositionally biased region" description="Basic and acidic residues" evidence="1">
    <location>
        <begin position="117"/>
        <end position="130"/>
    </location>
</feature>
<proteinExistence type="predicted"/>
<name>A0A182P8U6_9DIPT</name>
<organism evidence="2 3">
    <name type="scientific">Anopheles epiroticus</name>
    <dbReference type="NCBI Taxonomy" id="199890"/>
    <lineage>
        <taxon>Eukaryota</taxon>
        <taxon>Metazoa</taxon>
        <taxon>Ecdysozoa</taxon>
        <taxon>Arthropoda</taxon>
        <taxon>Hexapoda</taxon>
        <taxon>Insecta</taxon>
        <taxon>Pterygota</taxon>
        <taxon>Neoptera</taxon>
        <taxon>Endopterygota</taxon>
        <taxon>Diptera</taxon>
        <taxon>Nematocera</taxon>
        <taxon>Culicoidea</taxon>
        <taxon>Culicidae</taxon>
        <taxon>Anophelinae</taxon>
        <taxon>Anopheles</taxon>
    </lineage>
</organism>
<dbReference type="Proteomes" id="UP000075885">
    <property type="component" value="Unassembled WGS sequence"/>
</dbReference>
<feature type="compositionally biased region" description="Pro residues" evidence="1">
    <location>
        <begin position="153"/>
        <end position="165"/>
    </location>
</feature>
<feature type="compositionally biased region" description="Polar residues" evidence="1">
    <location>
        <begin position="188"/>
        <end position="206"/>
    </location>
</feature>